<protein>
    <submittedName>
        <fullName evidence="2">Conserved hypothetical membrane protein</fullName>
    </submittedName>
</protein>
<name>A0R7R3_PELPD</name>
<keyword evidence="1" id="KW-0812">Transmembrane</keyword>
<dbReference type="eggNOG" id="ENOG5033BFH">
    <property type="taxonomic scope" value="Bacteria"/>
</dbReference>
<feature type="transmembrane region" description="Helical" evidence="1">
    <location>
        <begin position="23"/>
        <end position="47"/>
    </location>
</feature>
<keyword evidence="3" id="KW-1185">Reference proteome</keyword>
<dbReference type="OrthoDB" id="7570155at2"/>
<gene>
    <name evidence="2" type="ordered locus">Ppro_3782</name>
</gene>
<dbReference type="AlphaFoldDB" id="A0R7R3"/>
<evidence type="ECO:0000256" key="1">
    <source>
        <dbReference type="SAM" id="Phobius"/>
    </source>
</evidence>
<sequence length="88" mass="10685">MKYRFPQYLSLPYRVLWFEMDDLMFFLMSIVIAQSVGGWAWLGLIIIPCMCTKVKRNYPRGFTKHMLYYIGLINFKNYPDHFIKEFVE</sequence>
<organism evidence="2 3">
    <name type="scientific">Pelobacter propionicus (strain DSM 2379 / NBRC 103807 / OttBd1)</name>
    <dbReference type="NCBI Taxonomy" id="338966"/>
    <lineage>
        <taxon>Bacteria</taxon>
        <taxon>Pseudomonadati</taxon>
        <taxon>Thermodesulfobacteriota</taxon>
        <taxon>Desulfuromonadia</taxon>
        <taxon>Desulfuromonadales</taxon>
        <taxon>Desulfuromonadaceae</taxon>
        <taxon>Pelobacter</taxon>
    </lineage>
</organism>
<dbReference type="GO" id="GO:0019867">
    <property type="term" value="C:outer membrane"/>
    <property type="evidence" value="ECO:0007669"/>
    <property type="project" value="InterPro"/>
</dbReference>
<dbReference type="KEGG" id="ppd:Ppro_3782"/>
<dbReference type="InterPro" id="IPR009838">
    <property type="entry name" value="T4SS_TraL"/>
</dbReference>
<keyword evidence="1" id="KW-0472">Membrane</keyword>
<dbReference type="RefSeq" id="WP_011733890.1">
    <property type="nucleotide sequence ID" value="NC_008607.1"/>
</dbReference>
<dbReference type="Pfam" id="PF07178">
    <property type="entry name" value="TraL"/>
    <property type="match status" value="1"/>
</dbReference>
<dbReference type="Proteomes" id="UP000006732">
    <property type="component" value="Plasmid pPRO1"/>
</dbReference>
<proteinExistence type="predicted"/>
<evidence type="ECO:0000313" key="2">
    <source>
        <dbReference type="EMBL" id="ABL01371.1"/>
    </source>
</evidence>
<dbReference type="HOGENOM" id="CLU_188985_0_0_7"/>
<dbReference type="EMBL" id="CP000483">
    <property type="protein sequence ID" value="ABL01371.1"/>
    <property type="molecule type" value="Genomic_DNA"/>
</dbReference>
<accession>A0R7R3</accession>
<geneLocation type="plasmid" evidence="2 3">
    <name>pPRO1</name>
</geneLocation>
<keyword evidence="1" id="KW-1133">Transmembrane helix</keyword>
<keyword evidence="2" id="KW-0614">Plasmid</keyword>
<reference evidence="2 3" key="1">
    <citation type="submission" date="2006-10" db="EMBL/GenBank/DDBJ databases">
        <title>Complete sequence of plasmid pPRO1 of Pelobacter propionicus DSM 2379.</title>
        <authorList>
            <consortium name="US DOE Joint Genome Institute"/>
            <person name="Copeland A."/>
            <person name="Lucas S."/>
            <person name="Lapidus A."/>
            <person name="Barry K."/>
            <person name="Detter J.C."/>
            <person name="Glavina del Rio T."/>
            <person name="Hammon N."/>
            <person name="Israni S."/>
            <person name="Dalin E."/>
            <person name="Tice H."/>
            <person name="Pitluck S."/>
            <person name="Saunders E."/>
            <person name="Brettin T."/>
            <person name="Bruce D."/>
            <person name="Han C."/>
            <person name="Tapia R."/>
            <person name="Schmutz J."/>
            <person name="Larimer F."/>
            <person name="Land M."/>
            <person name="Hauser L."/>
            <person name="Kyrpides N."/>
            <person name="Kim E."/>
            <person name="Lovley D."/>
            <person name="Richardson P."/>
        </authorList>
    </citation>
    <scope>NUCLEOTIDE SEQUENCE [LARGE SCALE GENOMIC DNA]</scope>
    <source>
        <strain evidence="3">DSM 2379 / NBRC 103807 / OttBd1</strain>
        <plasmid evidence="3">Plasmid pPRO1</plasmid>
    </source>
</reference>
<evidence type="ECO:0000313" key="3">
    <source>
        <dbReference type="Proteomes" id="UP000006732"/>
    </source>
</evidence>